<keyword evidence="4" id="KW-1185">Reference proteome</keyword>
<dbReference type="Gene3D" id="3.40.50.150">
    <property type="entry name" value="Vaccinia Virus protein VP39"/>
    <property type="match status" value="1"/>
</dbReference>
<evidence type="ECO:0000313" key="3">
    <source>
        <dbReference type="EMBL" id="PWK29691.1"/>
    </source>
</evidence>
<dbReference type="AlphaFoldDB" id="A0A316F1S3"/>
<organism evidence="3 4">
    <name type="scientific">Actinoplanes xinjiangensis</name>
    <dbReference type="NCBI Taxonomy" id="512350"/>
    <lineage>
        <taxon>Bacteria</taxon>
        <taxon>Bacillati</taxon>
        <taxon>Actinomycetota</taxon>
        <taxon>Actinomycetes</taxon>
        <taxon>Micromonosporales</taxon>
        <taxon>Micromonosporaceae</taxon>
        <taxon>Actinoplanes</taxon>
    </lineage>
</organism>
<gene>
    <name evidence="3" type="ORF">BC793_14441</name>
</gene>
<sequence>MIRMIGGEMPEYTEEHPPSGGLLHRYLLGRLPTGIRVLIAGPHDIGLISALAERRDVTCLVRSQPDAAAIPDVTVLCGTLSKLTDADRYDVVIALDGVGRLCSPEDTPLDWTESVRVLARALRPGGTLLLTVENELGVHRLVDPGAPTLTRAGDAWRPLGEFGDAPGRPDRLAAALTAEGLPVAALAAAWPLPQSPSLLVTPETLRYGPLDALAALAAGAVATAYPEKIVLTDPRRLAAAAVRRGIGAELAPAWLVVAQRATRPGQAAVPLAPALIAGPSGTVTEVIGTPDGGWLRRVVRGWSPPLSPVPGDSGESQPGLPATDRAGAPAGSSVTDRAGGPLPSGRLLEERLLTAALEHDLPVLRRLLTGWMTALPMAAADNVLVDGDRYALLDPAVPDRPDALARFAHTLLTGGYHHPWPGVTDVARLIAVLAGAAGLDAAPEPPRADAPDGLREHRAQLDALRQRLADAEDRCRFFEAELAKREAELGRARTQIAAFSGNLGYRAAKAGLVLARAARNRIRKGRS</sequence>
<evidence type="ECO:0000256" key="1">
    <source>
        <dbReference type="SAM" id="Coils"/>
    </source>
</evidence>
<keyword evidence="1" id="KW-0175">Coiled coil</keyword>
<protein>
    <recommendedName>
        <fullName evidence="5">Methyltransferase family protein</fullName>
    </recommendedName>
</protein>
<comment type="caution">
    <text evidence="3">The sequence shown here is derived from an EMBL/GenBank/DDBJ whole genome shotgun (WGS) entry which is preliminary data.</text>
</comment>
<dbReference type="Proteomes" id="UP000245697">
    <property type="component" value="Unassembled WGS sequence"/>
</dbReference>
<evidence type="ECO:0000313" key="4">
    <source>
        <dbReference type="Proteomes" id="UP000245697"/>
    </source>
</evidence>
<dbReference type="InterPro" id="IPR029063">
    <property type="entry name" value="SAM-dependent_MTases_sf"/>
</dbReference>
<reference evidence="3 4" key="1">
    <citation type="submission" date="2018-05" db="EMBL/GenBank/DDBJ databases">
        <title>Genomic Encyclopedia of Archaeal and Bacterial Type Strains, Phase II (KMG-II): from individual species to whole genera.</title>
        <authorList>
            <person name="Goeker M."/>
        </authorList>
    </citation>
    <scope>NUCLEOTIDE SEQUENCE [LARGE SCALE GENOMIC DNA]</scope>
    <source>
        <strain evidence="3 4">DSM 45184</strain>
    </source>
</reference>
<name>A0A316F1S3_9ACTN</name>
<feature type="coiled-coil region" evidence="1">
    <location>
        <begin position="454"/>
        <end position="488"/>
    </location>
</feature>
<feature type="region of interest" description="Disordered" evidence="2">
    <location>
        <begin position="305"/>
        <end position="343"/>
    </location>
</feature>
<dbReference type="EMBL" id="QGGR01000044">
    <property type="protein sequence ID" value="PWK29691.1"/>
    <property type="molecule type" value="Genomic_DNA"/>
</dbReference>
<proteinExistence type="predicted"/>
<dbReference type="RefSeq" id="WP_203896639.1">
    <property type="nucleotide sequence ID" value="NZ_BONA01000107.1"/>
</dbReference>
<accession>A0A316F1S3</accession>
<dbReference type="SUPFAM" id="SSF53335">
    <property type="entry name" value="S-adenosyl-L-methionine-dependent methyltransferases"/>
    <property type="match status" value="1"/>
</dbReference>
<evidence type="ECO:0000256" key="2">
    <source>
        <dbReference type="SAM" id="MobiDB-lite"/>
    </source>
</evidence>
<evidence type="ECO:0008006" key="5">
    <source>
        <dbReference type="Google" id="ProtNLM"/>
    </source>
</evidence>